<dbReference type="PANTHER" id="PTHR43639:SF1">
    <property type="entry name" value="SHORT-CHAIN DEHYDROGENASE_REDUCTASE FAMILY PROTEIN"/>
    <property type="match status" value="1"/>
</dbReference>
<dbReference type="InterPro" id="IPR020904">
    <property type="entry name" value="Sc_DH/Rdtase_CS"/>
</dbReference>
<dbReference type="PRINTS" id="PR00080">
    <property type="entry name" value="SDRFAMILY"/>
</dbReference>
<comment type="similarity">
    <text evidence="1">Belongs to the short-chain dehydrogenases/reductases (SDR) family.</text>
</comment>
<dbReference type="Pfam" id="PF13561">
    <property type="entry name" value="adh_short_C2"/>
    <property type="match status" value="1"/>
</dbReference>
<evidence type="ECO:0000313" key="6">
    <source>
        <dbReference type="Proteomes" id="UP001595834"/>
    </source>
</evidence>
<gene>
    <name evidence="5" type="ORF">ACFPFX_12450</name>
</gene>
<keyword evidence="2" id="KW-0560">Oxidoreductase</keyword>
<dbReference type="Proteomes" id="UP001595834">
    <property type="component" value="Unassembled WGS sequence"/>
</dbReference>
<dbReference type="SMART" id="SM00822">
    <property type="entry name" value="PKS_KR"/>
    <property type="match status" value="1"/>
</dbReference>
<feature type="region of interest" description="Disordered" evidence="3">
    <location>
        <begin position="1"/>
        <end position="30"/>
    </location>
</feature>
<dbReference type="PRINTS" id="PR00081">
    <property type="entry name" value="GDHRDH"/>
</dbReference>
<feature type="compositionally biased region" description="Low complexity" evidence="3">
    <location>
        <begin position="8"/>
        <end position="19"/>
    </location>
</feature>
<evidence type="ECO:0000313" key="5">
    <source>
        <dbReference type="EMBL" id="MFC4957100.1"/>
    </source>
</evidence>
<organism evidence="5 6">
    <name type="scientific">Streptomyces mauvecolor</name>
    <dbReference type="NCBI Taxonomy" id="58345"/>
    <lineage>
        <taxon>Bacteria</taxon>
        <taxon>Bacillati</taxon>
        <taxon>Actinomycetota</taxon>
        <taxon>Actinomycetes</taxon>
        <taxon>Kitasatosporales</taxon>
        <taxon>Streptomycetaceae</taxon>
        <taxon>Streptomyces</taxon>
    </lineage>
</organism>
<dbReference type="PANTHER" id="PTHR43639">
    <property type="entry name" value="OXIDOREDUCTASE, SHORT-CHAIN DEHYDROGENASE/REDUCTASE FAMILY (AFU_ORTHOLOGUE AFUA_5G02870)"/>
    <property type="match status" value="1"/>
</dbReference>
<evidence type="ECO:0000256" key="2">
    <source>
        <dbReference type="ARBA" id="ARBA00023002"/>
    </source>
</evidence>
<accession>A0ABV9UJ56</accession>
<name>A0ABV9UJ56_9ACTN</name>
<keyword evidence="6" id="KW-1185">Reference proteome</keyword>
<dbReference type="EMBL" id="JBHSIZ010000015">
    <property type="protein sequence ID" value="MFC4957100.1"/>
    <property type="molecule type" value="Genomic_DNA"/>
</dbReference>
<comment type="caution">
    <text evidence="5">The sequence shown here is derived from an EMBL/GenBank/DDBJ whole genome shotgun (WGS) entry which is preliminary data.</text>
</comment>
<feature type="domain" description="Ketoreductase" evidence="4">
    <location>
        <begin position="37"/>
        <end position="223"/>
    </location>
</feature>
<evidence type="ECO:0000256" key="1">
    <source>
        <dbReference type="ARBA" id="ARBA00006484"/>
    </source>
</evidence>
<proteinExistence type="inferred from homology"/>
<evidence type="ECO:0000256" key="3">
    <source>
        <dbReference type="SAM" id="MobiDB-lite"/>
    </source>
</evidence>
<dbReference type="InterPro" id="IPR057326">
    <property type="entry name" value="KR_dom"/>
</dbReference>
<sequence>MSHHQQHQDPQGQQHQGQQGRHGQGPQGLPARTLARKTALVTGASRGIGRAIAQRLAAQGALVVVHYGTDGPAAQETVDSIVEAGGRAFAVGAELDTVDGVEQLADAVRSGLRAHTGEEFLDILVNNAAVTGHLPYAETTPDLFDRLFAVNVRAPFFLAQRLLPALRDGGRIITIGSAVTRIALGDELAYTMTKGAMEAYTRTLANEAGARRITVNLVAPGPTETDRTRAFFRSSPQMEAMMLQGQALPWIGQPADIADPVAFLASEDARWITGHVLDASGGTYLGPKL</sequence>
<dbReference type="SUPFAM" id="SSF51735">
    <property type="entry name" value="NAD(P)-binding Rossmann-fold domains"/>
    <property type="match status" value="1"/>
</dbReference>
<evidence type="ECO:0000259" key="4">
    <source>
        <dbReference type="SMART" id="SM00822"/>
    </source>
</evidence>
<reference evidence="6" key="1">
    <citation type="journal article" date="2019" name="Int. J. Syst. Evol. Microbiol.">
        <title>The Global Catalogue of Microorganisms (GCM) 10K type strain sequencing project: providing services to taxonomists for standard genome sequencing and annotation.</title>
        <authorList>
            <consortium name="The Broad Institute Genomics Platform"/>
            <consortium name="The Broad Institute Genome Sequencing Center for Infectious Disease"/>
            <person name="Wu L."/>
            <person name="Ma J."/>
        </authorList>
    </citation>
    <scope>NUCLEOTIDE SEQUENCE [LARGE SCALE GENOMIC DNA]</scope>
    <source>
        <strain evidence="6">CCM 7224</strain>
    </source>
</reference>
<dbReference type="PROSITE" id="PS00061">
    <property type="entry name" value="ADH_SHORT"/>
    <property type="match status" value="1"/>
</dbReference>
<dbReference type="RefSeq" id="WP_344380664.1">
    <property type="nucleotide sequence ID" value="NZ_BAAASQ010000051.1"/>
</dbReference>
<dbReference type="InterPro" id="IPR036291">
    <property type="entry name" value="NAD(P)-bd_dom_sf"/>
</dbReference>
<protein>
    <submittedName>
        <fullName evidence="5">SDR family oxidoreductase</fullName>
    </submittedName>
</protein>
<dbReference type="InterPro" id="IPR002347">
    <property type="entry name" value="SDR_fam"/>
</dbReference>
<dbReference type="Gene3D" id="3.40.50.720">
    <property type="entry name" value="NAD(P)-binding Rossmann-like Domain"/>
    <property type="match status" value="1"/>
</dbReference>